<dbReference type="AlphaFoldDB" id="A0A917XY56"/>
<comment type="caution">
    <text evidence="2">The sequence shown here is derived from an EMBL/GenBank/DDBJ whole genome shotgun (WGS) entry which is preliminary data.</text>
</comment>
<protein>
    <submittedName>
        <fullName evidence="2">Uncharacterized protein</fullName>
    </submittedName>
</protein>
<dbReference type="EMBL" id="BMMM01000003">
    <property type="protein sequence ID" value="GGN59130.1"/>
    <property type="molecule type" value="Genomic_DNA"/>
</dbReference>
<feature type="compositionally biased region" description="Polar residues" evidence="1">
    <location>
        <begin position="17"/>
        <end position="28"/>
    </location>
</feature>
<sequence>MFGRPTLAMLMLREGSSMVSDSAPSAQANDGRRTGDVPSASVYEGVTGLTTLASFRSRRDRNERRPRSDLTEDAKMESHLCTQRHVPIDP</sequence>
<evidence type="ECO:0000256" key="1">
    <source>
        <dbReference type="SAM" id="MobiDB-lite"/>
    </source>
</evidence>
<evidence type="ECO:0000313" key="2">
    <source>
        <dbReference type="EMBL" id="GGN59130.1"/>
    </source>
</evidence>
<feature type="compositionally biased region" description="Basic and acidic residues" evidence="1">
    <location>
        <begin position="60"/>
        <end position="78"/>
    </location>
</feature>
<dbReference type="Proteomes" id="UP000600365">
    <property type="component" value="Unassembled WGS sequence"/>
</dbReference>
<name>A0A917XY56_9ACTN</name>
<accession>A0A917XY56</accession>
<reference evidence="2 3" key="1">
    <citation type="journal article" date="2014" name="Int. J. Syst. Evol. Microbiol.">
        <title>Complete genome sequence of Corynebacterium casei LMG S-19264T (=DSM 44701T), isolated from a smear-ripened cheese.</title>
        <authorList>
            <consortium name="US DOE Joint Genome Institute (JGI-PGF)"/>
            <person name="Walter F."/>
            <person name="Albersmeier A."/>
            <person name="Kalinowski J."/>
            <person name="Ruckert C."/>
        </authorList>
    </citation>
    <scope>NUCLEOTIDE SEQUENCE [LARGE SCALE GENOMIC DNA]</scope>
    <source>
        <strain evidence="2 3">CGMCC 4.7111</strain>
    </source>
</reference>
<proteinExistence type="predicted"/>
<gene>
    <name evidence="2" type="ORF">GCM10011579_023200</name>
</gene>
<keyword evidence="3" id="KW-1185">Reference proteome</keyword>
<evidence type="ECO:0000313" key="3">
    <source>
        <dbReference type="Proteomes" id="UP000600365"/>
    </source>
</evidence>
<organism evidence="2 3">
    <name type="scientific">Streptomyces albiflavescens</name>
    <dbReference type="NCBI Taxonomy" id="1623582"/>
    <lineage>
        <taxon>Bacteria</taxon>
        <taxon>Bacillati</taxon>
        <taxon>Actinomycetota</taxon>
        <taxon>Actinomycetes</taxon>
        <taxon>Kitasatosporales</taxon>
        <taxon>Streptomycetaceae</taxon>
        <taxon>Streptomyces</taxon>
    </lineage>
</organism>
<feature type="region of interest" description="Disordered" evidence="1">
    <location>
        <begin position="16"/>
        <end position="90"/>
    </location>
</feature>